<dbReference type="InterPro" id="IPR009857">
    <property type="entry name" value="UPF0352"/>
</dbReference>
<dbReference type="Pfam" id="PF07208">
    <property type="entry name" value="DUF1414"/>
    <property type="match status" value="1"/>
</dbReference>
<keyword evidence="2" id="KW-1185">Reference proteome</keyword>
<protein>
    <submittedName>
        <fullName evidence="1">DUF1414 domain-containing protein</fullName>
    </submittedName>
</protein>
<name>A0ABY2SN51_9HYPH</name>
<reference evidence="1 2" key="1">
    <citation type="submission" date="2019-04" db="EMBL/GenBank/DDBJ databases">
        <authorList>
            <person name="Li M."/>
            <person name="Gao C."/>
        </authorList>
    </citation>
    <scope>NUCLEOTIDE SEQUENCE [LARGE SCALE GENOMIC DNA]</scope>
    <source>
        <strain evidence="1 2">BGMRC 2031</strain>
    </source>
</reference>
<organism evidence="1 2">
    <name type="scientific">Martelella alba</name>
    <dbReference type="NCBI Taxonomy" id="2590451"/>
    <lineage>
        <taxon>Bacteria</taxon>
        <taxon>Pseudomonadati</taxon>
        <taxon>Pseudomonadota</taxon>
        <taxon>Alphaproteobacteria</taxon>
        <taxon>Hyphomicrobiales</taxon>
        <taxon>Aurantimonadaceae</taxon>
        <taxon>Martelella</taxon>
    </lineage>
</organism>
<dbReference type="SUPFAM" id="SSF158651">
    <property type="entry name" value="YejL-like"/>
    <property type="match status" value="1"/>
</dbReference>
<sequence>MPQVSRYSDKQVETLLDELSAVLAKHQAPADLSLMVLGNMATHIINSRIAPEQRKILARSFSEALLSSITEAGTH</sequence>
<dbReference type="InterPro" id="IPR023202">
    <property type="entry name" value="YejL_sf"/>
</dbReference>
<dbReference type="Proteomes" id="UP000305202">
    <property type="component" value="Unassembled WGS sequence"/>
</dbReference>
<dbReference type="EMBL" id="SZPQ01000017">
    <property type="protein sequence ID" value="TKI05840.1"/>
    <property type="molecule type" value="Genomic_DNA"/>
</dbReference>
<gene>
    <name evidence="1" type="ORF">FCN80_12965</name>
</gene>
<dbReference type="NCBIfam" id="NF010242">
    <property type="entry name" value="PRK13689.1"/>
    <property type="match status" value="1"/>
</dbReference>
<dbReference type="PIRSF" id="PIRSF006188">
    <property type="entry name" value="UCP006188"/>
    <property type="match status" value="1"/>
</dbReference>
<dbReference type="RefSeq" id="WP_136990578.1">
    <property type="nucleotide sequence ID" value="NZ_SZPQ01000017.1"/>
</dbReference>
<evidence type="ECO:0000313" key="1">
    <source>
        <dbReference type="EMBL" id="TKI05840.1"/>
    </source>
</evidence>
<dbReference type="Gene3D" id="1.10.3390.10">
    <property type="entry name" value="YejL-like"/>
    <property type="match status" value="1"/>
</dbReference>
<comment type="caution">
    <text evidence="1">The sequence shown here is derived from an EMBL/GenBank/DDBJ whole genome shotgun (WGS) entry which is preliminary data.</text>
</comment>
<dbReference type="HAMAP" id="MF_00816">
    <property type="entry name" value="UPF0352"/>
    <property type="match status" value="1"/>
</dbReference>
<evidence type="ECO:0000313" key="2">
    <source>
        <dbReference type="Proteomes" id="UP000305202"/>
    </source>
</evidence>
<accession>A0ABY2SN51</accession>
<proteinExistence type="inferred from homology"/>